<dbReference type="SUPFAM" id="SSF81901">
    <property type="entry name" value="HCP-like"/>
    <property type="match status" value="1"/>
</dbReference>
<dbReference type="InterPro" id="IPR051681">
    <property type="entry name" value="Ser/Thr_Kinases-Pseudokinases"/>
</dbReference>
<evidence type="ECO:0000313" key="4">
    <source>
        <dbReference type="EMBL" id="KAG0564008.1"/>
    </source>
</evidence>
<sequence length="842" mass="94677">MADVYALCRGVIKTIQERKLKFNHCQRELLAKTFSHFLDNLESTFRKDHTKDDCLRMCAKALSELWRVMTYAEIMVAEWGNEDWWRTVMCSSVSGSLQMHMNLLLQDFIRCLDIAKIAIAEATRDQAFKLPIMDHSQFFAAIVEEAHRRDNETLERDVRAIKKDKTFVQRKFGSSYGLSKYLLRKFHPDTLRSETRRHHSLDFHYIEMTKTSLGKGSIGTVFECKCFGMPVVAKCLALTGEESIKTLETEVEVLAKLQHVNLVQFIGYTVHENQHYLITERGSETLTTYLARHGAKPLSHLKAFDILLQIAEAMKYLHEQNVMHGDLKGNNIILDATERKKDGFWCVQVKLADYGLSRLKQCLRPTSATYSNPMSWRAPEVYDFKSENMEVYTKATDVYSFAMTMYEILTGCKPFEALSPRDVLPSLLAGWRPAVNSKSQCPGYLSAFMNRCWAANPKERPLFPDVCNMMSYCKGVILRHSFPSPLSCINEYDAEVLSTQLGTKWCIQEGAKGNIPVEVYSYATFDIACRSPKEGAKILSGVDQVEEVMKAGRHFGNWSSQACDLEKSFKLFRSVGHNHPEALWRLGLCYEIGMGVATSDIKAMTLYEQARDLNFPSAYIDIGYCHSTGHGVPKSIDQANQNWASAILHQTKSSVPLIGITELLQNLSAGTTGCTLDSDRVSTTMASRLQELTKHDLGRVLINGPDSCNAPLLEKISNLQAPRSAAAPKLIISPTKPTSDSTTIQLKHVLGNPSPQPQLKSQLQLQPPPVSATQQQISRIVLLKGSGDNHRLKRRSSSHDTSSVTLIIIVALLFLIAAILVKYFHDMASHPGTHQCQVRFNS</sequence>
<dbReference type="PANTHER" id="PTHR44329:SF260">
    <property type="entry name" value="PROTEIN KINASE DOMAIN-CONTAINING PROTEIN"/>
    <property type="match status" value="1"/>
</dbReference>
<gene>
    <name evidence="4" type="ORF">KC19_8G075700</name>
</gene>
<dbReference type="InterPro" id="IPR001245">
    <property type="entry name" value="Ser-Thr/Tyr_kinase_cat_dom"/>
</dbReference>
<evidence type="ECO:0000256" key="2">
    <source>
        <dbReference type="SAM" id="Phobius"/>
    </source>
</evidence>
<keyword evidence="2" id="KW-0472">Membrane</keyword>
<comment type="caution">
    <text evidence="4">The sequence shown here is derived from an EMBL/GenBank/DDBJ whole genome shotgun (WGS) entry which is preliminary data.</text>
</comment>
<dbReference type="Gene3D" id="1.10.510.10">
    <property type="entry name" value="Transferase(Phosphotransferase) domain 1"/>
    <property type="match status" value="1"/>
</dbReference>
<keyword evidence="2" id="KW-1133">Transmembrane helix</keyword>
<dbReference type="Proteomes" id="UP000822688">
    <property type="component" value="Chromosome 8"/>
</dbReference>
<dbReference type="Pfam" id="PF08238">
    <property type="entry name" value="Sel1"/>
    <property type="match status" value="2"/>
</dbReference>
<evidence type="ECO:0000256" key="1">
    <source>
        <dbReference type="SAM" id="Coils"/>
    </source>
</evidence>
<dbReference type="AlphaFoldDB" id="A0A8T0H1Q5"/>
<dbReference type="PROSITE" id="PS50011">
    <property type="entry name" value="PROTEIN_KINASE_DOM"/>
    <property type="match status" value="1"/>
</dbReference>
<accession>A0A8T0H1Q5</accession>
<keyword evidence="1" id="KW-0175">Coiled coil</keyword>
<dbReference type="Gene3D" id="1.25.40.10">
    <property type="entry name" value="Tetratricopeptide repeat domain"/>
    <property type="match status" value="1"/>
</dbReference>
<dbReference type="SMART" id="SM00671">
    <property type="entry name" value="SEL1"/>
    <property type="match status" value="2"/>
</dbReference>
<feature type="transmembrane region" description="Helical" evidence="2">
    <location>
        <begin position="804"/>
        <end position="824"/>
    </location>
</feature>
<dbReference type="InterPro" id="IPR008271">
    <property type="entry name" value="Ser/Thr_kinase_AS"/>
</dbReference>
<protein>
    <recommendedName>
        <fullName evidence="3">Protein kinase domain-containing protein</fullName>
    </recommendedName>
</protein>
<dbReference type="EMBL" id="CM026429">
    <property type="protein sequence ID" value="KAG0564008.1"/>
    <property type="molecule type" value="Genomic_DNA"/>
</dbReference>
<keyword evidence="5" id="KW-1185">Reference proteome</keyword>
<dbReference type="GO" id="GO:0004674">
    <property type="term" value="F:protein serine/threonine kinase activity"/>
    <property type="evidence" value="ECO:0007669"/>
    <property type="project" value="TreeGrafter"/>
</dbReference>
<organism evidence="4 5">
    <name type="scientific">Ceratodon purpureus</name>
    <name type="common">Fire moss</name>
    <name type="synonym">Dicranum purpureum</name>
    <dbReference type="NCBI Taxonomy" id="3225"/>
    <lineage>
        <taxon>Eukaryota</taxon>
        <taxon>Viridiplantae</taxon>
        <taxon>Streptophyta</taxon>
        <taxon>Embryophyta</taxon>
        <taxon>Bryophyta</taxon>
        <taxon>Bryophytina</taxon>
        <taxon>Bryopsida</taxon>
        <taxon>Dicranidae</taxon>
        <taxon>Pseudoditrichales</taxon>
        <taxon>Ditrichaceae</taxon>
        <taxon>Ceratodon</taxon>
    </lineage>
</organism>
<reference evidence="4" key="1">
    <citation type="submission" date="2020-06" db="EMBL/GenBank/DDBJ databases">
        <title>WGS assembly of Ceratodon purpureus strain R40.</title>
        <authorList>
            <person name="Carey S.B."/>
            <person name="Jenkins J."/>
            <person name="Shu S."/>
            <person name="Lovell J.T."/>
            <person name="Sreedasyam A."/>
            <person name="Maumus F."/>
            <person name="Tiley G.P."/>
            <person name="Fernandez-Pozo N."/>
            <person name="Barry K."/>
            <person name="Chen C."/>
            <person name="Wang M."/>
            <person name="Lipzen A."/>
            <person name="Daum C."/>
            <person name="Saski C.A."/>
            <person name="Payton A.C."/>
            <person name="Mcbreen J.C."/>
            <person name="Conrad R.E."/>
            <person name="Kollar L.M."/>
            <person name="Olsson S."/>
            <person name="Huttunen S."/>
            <person name="Landis J.B."/>
            <person name="Wickett N.J."/>
            <person name="Johnson M.G."/>
            <person name="Rensing S.A."/>
            <person name="Grimwood J."/>
            <person name="Schmutz J."/>
            <person name="Mcdaniel S.F."/>
        </authorList>
    </citation>
    <scope>NUCLEOTIDE SEQUENCE</scope>
    <source>
        <strain evidence="4">R40</strain>
    </source>
</reference>
<dbReference type="InterPro" id="IPR000719">
    <property type="entry name" value="Prot_kinase_dom"/>
</dbReference>
<evidence type="ECO:0000259" key="3">
    <source>
        <dbReference type="PROSITE" id="PS50011"/>
    </source>
</evidence>
<dbReference type="Pfam" id="PF07714">
    <property type="entry name" value="PK_Tyr_Ser-Thr"/>
    <property type="match status" value="1"/>
</dbReference>
<name>A0A8T0H1Q5_CERPU</name>
<dbReference type="PANTHER" id="PTHR44329">
    <property type="entry name" value="SERINE/THREONINE-PROTEIN KINASE TNNI3K-RELATED"/>
    <property type="match status" value="1"/>
</dbReference>
<dbReference type="InterPro" id="IPR006597">
    <property type="entry name" value="Sel1-like"/>
</dbReference>
<dbReference type="InterPro" id="IPR011990">
    <property type="entry name" value="TPR-like_helical_dom_sf"/>
</dbReference>
<proteinExistence type="predicted"/>
<evidence type="ECO:0000313" key="5">
    <source>
        <dbReference type="Proteomes" id="UP000822688"/>
    </source>
</evidence>
<dbReference type="InterPro" id="IPR011009">
    <property type="entry name" value="Kinase-like_dom_sf"/>
</dbReference>
<feature type="domain" description="Protein kinase" evidence="3">
    <location>
        <begin position="207"/>
        <end position="483"/>
    </location>
</feature>
<dbReference type="GO" id="GO:0005524">
    <property type="term" value="F:ATP binding"/>
    <property type="evidence" value="ECO:0007669"/>
    <property type="project" value="InterPro"/>
</dbReference>
<feature type="coiled-coil region" evidence="1">
    <location>
        <begin position="144"/>
        <end position="171"/>
    </location>
</feature>
<dbReference type="SUPFAM" id="SSF56112">
    <property type="entry name" value="Protein kinase-like (PK-like)"/>
    <property type="match status" value="1"/>
</dbReference>
<dbReference type="SMART" id="SM00220">
    <property type="entry name" value="S_TKc"/>
    <property type="match status" value="1"/>
</dbReference>
<keyword evidence="2" id="KW-0812">Transmembrane</keyword>
<dbReference type="PROSITE" id="PS00108">
    <property type="entry name" value="PROTEIN_KINASE_ST"/>
    <property type="match status" value="1"/>
</dbReference>